<dbReference type="RefSeq" id="WP_166320015.1">
    <property type="nucleotide sequence ID" value="NZ_CP049866.1"/>
</dbReference>
<dbReference type="PANTHER" id="PTHR34580">
    <property type="match status" value="1"/>
</dbReference>
<dbReference type="PROSITE" id="PS52050">
    <property type="entry name" value="WYL"/>
    <property type="match status" value="1"/>
</dbReference>
<evidence type="ECO:0000313" key="5">
    <source>
        <dbReference type="Proteomes" id="UP000502035"/>
    </source>
</evidence>
<dbReference type="Pfam" id="PF25583">
    <property type="entry name" value="WCX"/>
    <property type="match status" value="1"/>
</dbReference>
<proteinExistence type="predicted"/>
<dbReference type="PANTHER" id="PTHR34580:SF1">
    <property type="entry name" value="PROTEIN PAFC"/>
    <property type="match status" value="1"/>
</dbReference>
<evidence type="ECO:0000259" key="3">
    <source>
        <dbReference type="Pfam" id="PF25583"/>
    </source>
</evidence>
<feature type="domain" description="WCX" evidence="3">
    <location>
        <begin position="243"/>
        <end position="316"/>
    </location>
</feature>
<keyword evidence="5" id="KW-1185">Reference proteome</keyword>
<dbReference type="Proteomes" id="UP000502035">
    <property type="component" value="Chromosome"/>
</dbReference>
<evidence type="ECO:0000259" key="1">
    <source>
        <dbReference type="Pfam" id="PF13280"/>
    </source>
</evidence>
<organism evidence="4 5">
    <name type="scientific">Nocardioides piscis</name>
    <dbReference type="NCBI Taxonomy" id="2714938"/>
    <lineage>
        <taxon>Bacteria</taxon>
        <taxon>Bacillati</taxon>
        <taxon>Actinomycetota</taxon>
        <taxon>Actinomycetes</taxon>
        <taxon>Propionibacteriales</taxon>
        <taxon>Nocardioidaceae</taxon>
        <taxon>Nocardioides</taxon>
    </lineage>
</organism>
<dbReference type="InterPro" id="IPR043839">
    <property type="entry name" value="PafC_HTH"/>
</dbReference>
<dbReference type="InterPro" id="IPR057727">
    <property type="entry name" value="WCX_dom"/>
</dbReference>
<evidence type="ECO:0000259" key="2">
    <source>
        <dbReference type="Pfam" id="PF19187"/>
    </source>
</evidence>
<accession>A0A6G7YIH3</accession>
<gene>
    <name evidence="4" type="ORF">G7071_14845</name>
</gene>
<protein>
    <submittedName>
        <fullName evidence="4">YafY family transcriptional regulator</fullName>
    </submittedName>
</protein>
<dbReference type="InterPro" id="IPR051534">
    <property type="entry name" value="CBASS_pafABC_assoc_protein"/>
</dbReference>
<evidence type="ECO:0000313" key="4">
    <source>
        <dbReference type="EMBL" id="QIK76508.1"/>
    </source>
</evidence>
<reference evidence="4 5" key="1">
    <citation type="submission" date="2020-03" db="EMBL/GenBank/DDBJ databases">
        <title>Nocardioides sp. nov., isolated from fish.</title>
        <authorList>
            <person name="Hyun D.-W."/>
            <person name="Bae J.-W."/>
        </authorList>
    </citation>
    <scope>NUCLEOTIDE SEQUENCE [LARGE SCALE GENOMIC DNA]</scope>
    <source>
        <strain evidence="4 5">HDW12A</strain>
    </source>
</reference>
<dbReference type="InterPro" id="IPR026881">
    <property type="entry name" value="WYL_dom"/>
</dbReference>
<feature type="domain" description="PafC HTH" evidence="2">
    <location>
        <begin position="10"/>
        <end position="128"/>
    </location>
</feature>
<dbReference type="Pfam" id="PF19187">
    <property type="entry name" value="HTH_PafC"/>
    <property type="match status" value="1"/>
</dbReference>
<dbReference type="PIRSF" id="PIRSF016838">
    <property type="entry name" value="PafC"/>
    <property type="match status" value="1"/>
</dbReference>
<dbReference type="EMBL" id="CP049866">
    <property type="protein sequence ID" value="QIK76508.1"/>
    <property type="molecule type" value="Genomic_DNA"/>
</dbReference>
<dbReference type="Pfam" id="PF13280">
    <property type="entry name" value="WYL"/>
    <property type="match status" value="1"/>
</dbReference>
<feature type="domain" description="WYL" evidence="1">
    <location>
        <begin position="149"/>
        <end position="217"/>
    </location>
</feature>
<name>A0A6G7YIH3_9ACTN</name>
<dbReference type="InterPro" id="IPR028349">
    <property type="entry name" value="PafC-like"/>
</dbReference>
<dbReference type="KEGG" id="npi:G7071_14845"/>
<sequence>MTPPVHSAREQVGRLLALVPYLHQHGEVRVSEAAAALGVEPAQLDKDLRVLFMCGLPGGYPDDLINVDLDALEGEGIIRVDNADYLARPVRFGPTEAAALVVALRVIAQSASPETAEVVERTLSKLEAAGAASMHDQVHVDADPDPGSELLPVLQAAIDRGRQLEITYYVPSRDEQTTRVVEARAITRVGDASYLDAWCHTANGDRAFRIDRILAATELPEPVSERAGGARDLSDGWFSGGDTVQVTLRLQPPAQWVPEYYAVTSSAPGPDGSLDVVLDVASEAWLRQLLFRVAPDARVVEPPEFAESFISGARATLSLYQAGGVG</sequence>
<dbReference type="AlphaFoldDB" id="A0A6G7YIH3"/>